<name>A0A0G0CLJ3_9BACT</name>
<dbReference type="SUPFAM" id="SSF53335">
    <property type="entry name" value="S-adenosyl-L-methionine-dependent methyltransferases"/>
    <property type="match status" value="1"/>
</dbReference>
<keyword evidence="1" id="KW-0963">Cytoplasm</keyword>
<reference evidence="9 10" key="1">
    <citation type="journal article" date="2015" name="Nature">
        <title>rRNA introns, odd ribosomes, and small enigmatic genomes across a large radiation of phyla.</title>
        <authorList>
            <person name="Brown C.T."/>
            <person name="Hug L.A."/>
            <person name="Thomas B.C."/>
            <person name="Sharon I."/>
            <person name="Castelle C.J."/>
            <person name="Singh A."/>
            <person name="Wilkins M.J."/>
            <person name="Williams K.H."/>
            <person name="Banfield J.F."/>
        </authorList>
    </citation>
    <scope>NUCLEOTIDE SEQUENCE [LARGE SCALE GENOMIC DNA]</scope>
</reference>
<gene>
    <name evidence="9" type="ORF">UR34_C0004G0028</name>
</gene>
<evidence type="ECO:0000256" key="4">
    <source>
        <dbReference type="ARBA" id="ARBA00022679"/>
    </source>
</evidence>
<dbReference type="PROSITE" id="PS51689">
    <property type="entry name" value="SAM_RNA_A_N6_MT"/>
    <property type="match status" value="1"/>
</dbReference>
<feature type="binding site" evidence="7">
    <location>
        <position position="58"/>
    </location>
    <ligand>
        <name>S-adenosyl-L-methionine</name>
        <dbReference type="ChEBI" id="CHEBI:59789"/>
    </ligand>
</feature>
<feature type="binding site" evidence="7">
    <location>
        <position position="37"/>
    </location>
    <ligand>
        <name>S-adenosyl-L-methionine</name>
        <dbReference type="ChEBI" id="CHEBI:59789"/>
    </ligand>
</feature>
<dbReference type="InterPro" id="IPR020598">
    <property type="entry name" value="rRNA_Ade_methylase_Trfase_N"/>
</dbReference>
<dbReference type="PATRIC" id="fig|1619089.3.peg.272"/>
<dbReference type="PANTHER" id="PTHR11727">
    <property type="entry name" value="DIMETHYLADENOSINE TRANSFERASE"/>
    <property type="match status" value="1"/>
</dbReference>
<organism evidence="9 10">
    <name type="scientific">candidate division WS6 bacterium GW2011_GWC1_33_20</name>
    <dbReference type="NCBI Taxonomy" id="1619089"/>
    <lineage>
        <taxon>Bacteria</taxon>
        <taxon>Candidatus Dojkabacteria</taxon>
    </lineage>
</organism>
<dbReference type="NCBIfam" id="TIGR00755">
    <property type="entry name" value="ksgA"/>
    <property type="match status" value="1"/>
</dbReference>
<evidence type="ECO:0000256" key="6">
    <source>
        <dbReference type="ARBA" id="ARBA00022884"/>
    </source>
</evidence>
<keyword evidence="4 7" id="KW-0808">Transferase</keyword>
<evidence type="ECO:0000313" key="9">
    <source>
        <dbReference type="EMBL" id="KKP44287.1"/>
    </source>
</evidence>
<dbReference type="Pfam" id="PF00398">
    <property type="entry name" value="RrnaAD"/>
    <property type="match status" value="1"/>
</dbReference>
<dbReference type="InterPro" id="IPR001737">
    <property type="entry name" value="KsgA/Erm"/>
</dbReference>
<evidence type="ECO:0000256" key="5">
    <source>
        <dbReference type="ARBA" id="ARBA00022691"/>
    </source>
</evidence>
<feature type="binding site" evidence="7">
    <location>
        <position position="10"/>
    </location>
    <ligand>
        <name>S-adenosyl-L-methionine</name>
        <dbReference type="ChEBI" id="CHEBI:59789"/>
    </ligand>
</feature>
<dbReference type="InterPro" id="IPR020596">
    <property type="entry name" value="rRNA_Ade_Mease_Trfase_CS"/>
</dbReference>
<dbReference type="InterPro" id="IPR023165">
    <property type="entry name" value="rRNA_Ade_diMease-like_C"/>
</dbReference>
<evidence type="ECO:0000256" key="7">
    <source>
        <dbReference type="PROSITE-ProRule" id="PRU01026"/>
    </source>
</evidence>
<evidence type="ECO:0000313" key="10">
    <source>
        <dbReference type="Proteomes" id="UP000034302"/>
    </source>
</evidence>
<dbReference type="InterPro" id="IPR029063">
    <property type="entry name" value="SAM-dependent_MTases_sf"/>
</dbReference>
<protein>
    <submittedName>
        <fullName evidence="9">16S rRNA methyltransferase</fullName>
    </submittedName>
</protein>
<evidence type="ECO:0000256" key="1">
    <source>
        <dbReference type="ARBA" id="ARBA00022490"/>
    </source>
</evidence>
<dbReference type="Proteomes" id="UP000034302">
    <property type="component" value="Unassembled WGS sequence"/>
</dbReference>
<comment type="caution">
    <text evidence="7">Lacks conserved residue(s) required for the propagation of feature annotation.</text>
</comment>
<dbReference type="AlphaFoldDB" id="A0A0G0CLJ3"/>
<proteinExistence type="inferred from homology"/>
<dbReference type="Gene3D" id="3.40.50.150">
    <property type="entry name" value="Vaccinia Virus protein VP39"/>
    <property type="match status" value="1"/>
</dbReference>
<comment type="similarity">
    <text evidence="7">Belongs to the class I-like SAM-binding methyltransferase superfamily. rRNA adenine N(6)-methyltransferase family.</text>
</comment>
<evidence type="ECO:0000256" key="3">
    <source>
        <dbReference type="ARBA" id="ARBA00022603"/>
    </source>
</evidence>
<keyword evidence="3 7" id="KW-0489">Methyltransferase</keyword>
<dbReference type="GO" id="GO:0000179">
    <property type="term" value="F:rRNA (adenine-N6,N6-)-dimethyltransferase activity"/>
    <property type="evidence" value="ECO:0007669"/>
    <property type="project" value="UniProtKB-UniRule"/>
</dbReference>
<dbReference type="EMBL" id="LBOV01000004">
    <property type="protein sequence ID" value="KKP44287.1"/>
    <property type="molecule type" value="Genomic_DNA"/>
</dbReference>
<keyword evidence="6 7" id="KW-0694">RNA-binding</keyword>
<sequence length="242" mass="27869">MKGKRSLGQNFFINNNLGEYIVEKVKTSNTKSVIEIGPGLGFFTQRLINVFENVTVIEKDSELANNLRLQFPNISVINEDFLNFDLNQIMEIPSTYFGSLPYNVSKPIVKKIVESKSFTNPAYFIIQKEVAEKYIYKKPYSTLSLTTHIYSNCKKILDISPDSFKPKPHVNSTLISFIPKEINIQNIPLLKDLITLSFRHPRKNLLNNLKGTKFQNGSQLYKTYRPSDLSLDQYIEILKYSL</sequence>
<evidence type="ECO:0000259" key="8">
    <source>
        <dbReference type="SMART" id="SM00650"/>
    </source>
</evidence>
<dbReference type="GO" id="GO:0003723">
    <property type="term" value="F:RNA binding"/>
    <property type="evidence" value="ECO:0007669"/>
    <property type="project" value="UniProtKB-UniRule"/>
</dbReference>
<feature type="binding site" evidence="7">
    <location>
        <position position="80"/>
    </location>
    <ligand>
        <name>S-adenosyl-L-methionine</name>
        <dbReference type="ChEBI" id="CHEBI:59789"/>
    </ligand>
</feature>
<accession>A0A0G0CLJ3</accession>
<feature type="binding site" evidence="7">
    <location>
        <position position="99"/>
    </location>
    <ligand>
        <name>S-adenosyl-L-methionine</name>
        <dbReference type="ChEBI" id="CHEBI:59789"/>
    </ligand>
</feature>
<evidence type="ECO:0000256" key="2">
    <source>
        <dbReference type="ARBA" id="ARBA00022552"/>
    </source>
</evidence>
<dbReference type="PANTHER" id="PTHR11727:SF7">
    <property type="entry name" value="DIMETHYLADENOSINE TRANSFERASE-RELATED"/>
    <property type="match status" value="1"/>
</dbReference>
<dbReference type="CDD" id="cd02440">
    <property type="entry name" value="AdoMet_MTases"/>
    <property type="match status" value="1"/>
</dbReference>
<keyword evidence="5 7" id="KW-0949">S-adenosyl-L-methionine</keyword>
<feature type="domain" description="Ribosomal RNA adenine methylase transferase N-terminal" evidence="8">
    <location>
        <begin position="17"/>
        <end position="181"/>
    </location>
</feature>
<dbReference type="Gene3D" id="1.10.8.100">
    <property type="entry name" value="Ribosomal RNA adenine dimethylase-like, domain 2"/>
    <property type="match status" value="1"/>
</dbReference>
<comment type="caution">
    <text evidence="9">The sequence shown here is derived from an EMBL/GenBank/DDBJ whole genome shotgun (WGS) entry which is preliminary data.</text>
</comment>
<keyword evidence="2" id="KW-0698">rRNA processing</keyword>
<dbReference type="InterPro" id="IPR011530">
    <property type="entry name" value="rRNA_adenine_dimethylase"/>
</dbReference>
<dbReference type="SMART" id="SM00650">
    <property type="entry name" value="rADc"/>
    <property type="match status" value="1"/>
</dbReference>
<dbReference type="PROSITE" id="PS01131">
    <property type="entry name" value="RRNA_A_DIMETH"/>
    <property type="match status" value="1"/>
</dbReference>